<feature type="signal peptide" evidence="5">
    <location>
        <begin position="1"/>
        <end position="22"/>
    </location>
</feature>
<feature type="chain" id="PRO_5020445572" evidence="5">
    <location>
        <begin position="23"/>
        <end position="188"/>
    </location>
</feature>
<dbReference type="Proteomes" id="UP000308430">
    <property type="component" value="Unassembled WGS sequence"/>
</dbReference>
<dbReference type="PROSITE" id="PS51123">
    <property type="entry name" value="OMPA_2"/>
    <property type="match status" value="1"/>
</dbReference>
<dbReference type="PANTHER" id="PTHR30329">
    <property type="entry name" value="STATOR ELEMENT OF FLAGELLAR MOTOR COMPLEX"/>
    <property type="match status" value="1"/>
</dbReference>
<keyword evidence="2 4" id="KW-0472">Membrane</keyword>
<evidence type="ECO:0000256" key="2">
    <source>
        <dbReference type="ARBA" id="ARBA00023136"/>
    </source>
</evidence>
<keyword evidence="3" id="KW-0998">Cell outer membrane</keyword>
<evidence type="ECO:0000313" key="7">
    <source>
        <dbReference type="EMBL" id="THF63561.1"/>
    </source>
</evidence>
<dbReference type="InterPro" id="IPR036737">
    <property type="entry name" value="OmpA-like_sf"/>
</dbReference>
<dbReference type="InterPro" id="IPR006665">
    <property type="entry name" value="OmpA-like"/>
</dbReference>
<name>A0A4S4AUD5_9RHOO</name>
<dbReference type="CDD" id="cd07185">
    <property type="entry name" value="OmpA_C-like"/>
    <property type="match status" value="1"/>
</dbReference>
<accession>A0A4S4AUD5</accession>
<dbReference type="InterPro" id="IPR050330">
    <property type="entry name" value="Bact_OuterMem_StrucFunc"/>
</dbReference>
<dbReference type="RefSeq" id="WP_136348722.1">
    <property type="nucleotide sequence ID" value="NZ_SSOC01000005.1"/>
</dbReference>
<evidence type="ECO:0000256" key="5">
    <source>
        <dbReference type="SAM" id="SignalP"/>
    </source>
</evidence>
<gene>
    <name evidence="7" type="ORF">E6C76_13255</name>
</gene>
<reference evidence="7 8" key="1">
    <citation type="submission" date="2019-04" db="EMBL/GenBank/DDBJ databases">
        <title>Azoarcus nasutitermitis sp. nov. isolated from termite nest.</title>
        <authorList>
            <person name="Lin S.-Y."/>
            <person name="Hameed A."/>
            <person name="Hsu Y.-H."/>
            <person name="Young C.-C."/>
        </authorList>
    </citation>
    <scope>NUCLEOTIDE SEQUENCE [LARGE SCALE GENOMIC DNA]</scope>
    <source>
        <strain evidence="7 8">CC-YHH838</strain>
    </source>
</reference>
<evidence type="ECO:0000256" key="3">
    <source>
        <dbReference type="ARBA" id="ARBA00023237"/>
    </source>
</evidence>
<keyword evidence="5" id="KW-0732">Signal</keyword>
<proteinExistence type="predicted"/>
<dbReference type="EMBL" id="SSOC01000005">
    <property type="protein sequence ID" value="THF63561.1"/>
    <property type="molecule type" value="Genomic_DNA"/>
</dbReference>
<comment type="caution">
    <text evidence="7">The sequence shown here is derived from an EMBL/GenBank/DDBJ whole genome shotgun (WGS) entry which is preliminary data.</text>
</comment>
<dbReference type="InterPro" id="IPR006664">
    <property type="entry name" value="OMP_bac"/>
</dbReference>
<dbReference type="PRINTS" id="PR01021">
    <property type="entry name" value="OMPADOMAIN"/>
</dbReference>
<dbReference type="PRINTS" id="PR01023">
    <property type="entry name" value="NAFLGMOTY"/>
</dbReference>
<evidence type="ECO:0000256" key="1">
    <source>
        <dbReference type="ARBA" id="ARBA00004442"/>
    </source>
</evidence>
<evidence type="ECO:0000256" key="4">
    <source>
        <dbReference type="PROSITE-ProRule" id="PRU00473"/>
    </source>
</evidence>
<evidence type="ECO:0000259" key="6">
    <source>
        <dbReference type="PROSITE" id="PS51123"/>
    </source>
</evidence>
<dbReference type="PROSITE" id="PS51257">
    <property type="entry name" value="PROKAR_LIPOPROTEIN"/>
    <property type="match status" value="1"/>
</dbReference>
<comment type="subcellular location">
    <subcellularLocation>
        <location evidence="1">Cell outer membrane</location>
    </subcellularLocation>
</comment>
<dbReference type="AlphaFoldDB" id="A0A4S4AUD5"/>
<dbReference type="OrthoDB" id="9782229at2"/>
<sequence>MSVPFRSLPLAALLCALLAACATVPGDTPPPPASSPASTPARPVIDWAGISAGLARELEALPGIQLDRQDEGALRLRIPAADGFASGQNTPRAELAARLDRIAAVLRTQPMAAVEVIGHTDSLGSELFNLRLSIERAEAVMEALRGRGVELLRLSADGRGEAEPIADNGTPEGRATNRRVELILRPLY</sequence>
<organism evidence="7 8">
    <name type="scientific">Pseudothauera nasutitermitis</name>
    <dbReference type="NCBI Taxonomy" id="2565930"/>
    <lineage>
        <taxon>Bacteria</taxon>
        <taxon>Pseudomonadati</taxon>
        <taxon>Pseudomonadota</taxon>
        <taxon>Betaproteobacteria</taxon>
        <taxon>Rhodocyclales</taxon>
        <taxon>Zoogloeaceae</taxon>
        <taxon>Pseudothauera</taxon>
    </lineage>
</organism>
<keyword evidence="8" id="KW-1185">Reference proteome</keyword>
<feature type="domain" description="OmpA-like" evidence="6">
    <location>
        <begin position="71"/>
        <end position="188"/>
    </location>
</feature>
<dbReference type="GO" id="GO:0009279">
    <property type="term" value="C:cell outer membrane"/>
    <property type="evidence" value="ECO:0007669"/>
    <property type="project" value="UniProtKB-SubCell"/>
</dbReference>
<evidence type="ECO:0000313" key="8">
    <source>
        <dbReference type="Proteomes" id="UP000308430"/>
    </source>
</evidence>
<protein>
    <submittedName>
        <fullName evidence="7">OmpA family protein</fullName>
    </submittedName>
</protein>
<dbReference type="Pfam" id="PF00691">
    <property type="entry name" value="OmpA"/>
    <property type="match status" value="1"/>
</dbReference>
<dbReference type="SUPFAM" id="SSF103088">
    <property type="entry name" value="OmpA-like"/>
    <property type="match status" value="1"/>
</dbReference>
<dbReference type="PANTHER" id="PTHR30329:SF21">
    <property type="entry name" value="LIPOPROTEIN YIAD-RELATED"/>
    <property type="match status" value="1"/>
</dbReference>
<dbReference type="Gene3D" id="3.30.1330.60">
    <property type="entry name" value="OmpA-like domain"/>
    <property type="match status" value="1"/>
</dbReference>